<proteinExistence type="inferred from homology"/>
<organism evidence="10 11">
    <name type="scientific">Clostridium gelidum</name>
    <dbReference type="NCBI Taxonomy" id="704125"/>
    <lineage>
        <taxon>Bacteria</taxon>
        <taxon>Bacillati</taxon>
        <taxon>Bacillota</taxon>
        <taxon>Clostridia</taxon>
        <taxon>Eubacteriales</taxon>
        <taxon>Clostridiaceae</taxon>
        <taxon>Clostridium</taxon>
    </lineage>
</organism>
<comment type="similarity">
    <text evidence="3">Belongs to the LTA synthase family.</text>
</comment>
<dbReference type="PIRSF" id="PIRSF005091">
    <property type="entry name" value="Mmb_sulf_HI1246"/>
    <property type="match status" value="1"/>
</dbReference>
<accession>A0ABM7T2V0</accession>
<dbReference type="InterPro" id="IPR012160">
    <property type="entry name" value="LtaS-like"/>
</dbReference>
<dbReference type="CDD" id="cd16015">
    <property type="entry name" value="LTA_synthase"/>
    <property type="match status" value="1"/>
</dbReference>
<keyword evidence="4" id="KW-1003">Cell membrane</keyword>
<protein>
    <submittedName>
        <fullName evidence="10">Phosphoglycerol transferase</fullName>
    </submittedName>
</protein>
<keyword evidence="10" id="KW-0808">Transferase</keyword>
<dbReference type="Gene3D" id="3.30.1120.170">
    <property type="match status" value="1"/>
</dbReference>
<feature type="transmembrane region" description="Helical" evidence="8">
    <location>
        <begin position="204"/>
        <end position="223"/>
    </location>
</feature>
<dbReference type="Gene3D" id="3.40.720.10">
    <property type="entry name" value="Alkaline Phosphatase, subunit A"/>
    <property type="match status" value="1"/>
</dbReference>
<dbReference type="EMBL" id="AP024849">
    <property type="protein sequence ID" value="BCZ45258.1"/>
    <property type="molecule type" value="Genomic_DNA"/>
</dbReference>
<evidence type="ECO:0000313" key="11">
    <source>
        <dbReference type="Proteomes" id="UP000824633"/>
    </source>
</evidence>
<dbReference type="SUPFAM" id="SSF53649">
    <property type="entry name" value="Alkaline phosphatase-like"/>
    <property type="match status" value="1"/>
</dbReference>
<dbReference type="Proteomes" id="UP000824633">
    <property type="component" value="Chromosome"/>
</dbReference>
<dbReference type="GO" id="GO:0016740">
    <property type="term" value="F:transferase activity"/>
    <property type="evidence" value="ECO:0007669"/>
    <property type="project" value="UniProtKB-KW"/>
</dbReference>
<dbReference type="PANTHER" id="PTHR47371:SF3">
    <property type="entry name" value="PHOSPHOGLYCEROL TRANSFERASE I"/>
    <property type="match status" value="1"/>
</dbReference>
<feature type="transmembrane region" description="Helical" evidence="8">
    <location>
        <begin position="121"/>
        <end position="141"/>
    </location>
</feature>
<comment type="subcellular location">
    <subcellularLocation>
        <location evidence="1">Cell membrane</location>
        <topology evidence="1">Multi-pass membrane protein</topology>
    </subcellularLocation>
</comment>
<feature type="transmembrane region" description="Helical" evidence="8">
    <location>
        <begin position="171"/>
        <end position="192"/>
    </location>
</feature>
<name>A0ABM7T2V0_9CLOT</name>
<reference evidence="11" key="1">
    <citation type="submission" date="2021-07" db="EMBL/GenBank/DDBJ databases">
        <title>Complete genome sequencing of a Clostridium isolate.</title>
        <authorList>
            <person name="Ueki A."/>
            <person name="Tonouchi A."/>
        </authorList>
    </citation>
    <scope>NUCLEOTIDE SEQUENCE [LARGE SCALE GENOMIC DNA]</scope>
    <source>
        <strain evidence="11">C5S11</strain>
    </source>
</reference>
<evidence type="ECO:0000256" key="2">
    <source>
        <dbReference type="ARBA" id="ARBA00004936"/>
    </source>
</evidence>
<feature type="transmembrane region" description="Helical" evidence="8">
    <location>
        <begin position="64"/>
        <end position="83"/>
    </location>
</feature>
<gene>
    <name evidence="10" type="ORF">psyc5s11_13250</name>
</gene>
<feature type="transmembrane region" description="Helical" evidence="8">
    <location>
        <begin position="95"/>
        <end position="114"/>
    </location>
</feature>
<evidence type="ECO:0000256" key="6">
    <source>
        <dbReference type="ARBA" id="ARBA00022989"/>
    </source>
</evidence>
<dbReference type="InterPro" id="IPR000917">
    <property type="entry name" value="Sulfatase_N"/>
</dbReference>
<evidence type="ECO:0000256" key="3">
    <source>
        <dbReference type="ARBA" id="ARBA00009983"/>
    </source>
</evidence>
<dbReference type="Pfam" id="PF00884">
    <property type="entry name" value="Sulfatase"/>
    <property type="match status" value="1"/>
</dbReference>
<sequence>MTVYYSKTINNLKNQIVFLDKKLYNFHINSIGDFNIMKLLKMKNILKKIIFFPLNILSNHNIQLMIFVILAFLIKSILFVVLLDPSFNSFINSASYSFVYLPFIVFIYSFGYIFSKNKRIIFYIISSLIYSILLLNDLWYFRVNGDFWGFKQIFFSGNFNPSQKSLINFKLIDLTLFIDTIFMILLFIFKKLYISGKEDIKKFIISLLTSIIMFITCYMYFAFIEISVFGNKSICSQRSPLISVQASGPLTYHLVESITSAKEYLNSKLKVNSNDQQLIQKWFKENNENLPDNEFKSIAKGKNVIFLQIESLENFVINQKTNNQEITPFLNKLSREGLYFNNIYEQNNGGHSIDCDFLVNTSIYPSGNRVSAIAYGENIYPNSFPRILSRYGYTTITSRPEDPGDFDWMKLHKNCFGVSNVFSILDYNNDEKIGYGLSDRSSLIQFSDKLKKLNPPFFAQTCTLTSHGPFNLDSKYRQLKLPIEIDTNYLGGYFESLHYTDAQLELFFKKLEANNLLNNSIIVIYGDHTGVHKYYNDSIQNLNYEENWWKDFDHKIPLIIYSPGITPTVIKSSGGQTDILPTLCYILGVNDDLYRKTSMGRVLVNTNIDATVIKDTATNSNTIKGTLKNYKEERHLLDAYTIGEKIIQANYFSRP</sequence>
<evidence type="ECO:0000256" key="7">
    <source>
        <dbReference type="ARBA" id="ARBA00023136"/>
    </source>
</evidence>
<evidence type="ECO:0000256" key="5">
    <source>
        <dbReference type="ARBA" id="ARBA00022692"/>
    </source>
</evidence>
<keyword evidence="6 8" id="KW-1133">Transmembrane helix</keyword>
<dbReference type="PANTHER" id="PTHR47371">
    <property type="entry name" value="LIPOTEICHOIC ACID SYNTHASE"/>
    <property type="match status" value="1"/>
</dbReference>
<evidence type="ECO:0000256" key="8">
    <source>
        <dbReference type="SAM" id="Phobius"/>
    </source>
</evidence>
<dbReference type="InterPro" id="IPR017850">
    <property type="entry name" value="Alkaline_phosphatase_core_sf"/>
</dbReference>
<dbReference type="InterPro" id="IPR050448">
    <property type="entry name" value="OpgB/LTA_synthase_biosynth"/>
</dbReference>
<keyword evidence="5 8" id="KW-0812">Transmembrane</keyword>
<evidence type="ECO:0000313" key="10">
    <source>
        <dbReference type="EMBL" id="BCZ45258.1"/>
    </source>
</evidence>
<evidence type="ECO:0000259" key="9">
    <source>
        <dbReference type="Pfam" id="PF00884"/>
    </source>
</evidence>
<feature type="domain" description="Sulfatase N-terminal" evidence="9">
    <location>
        <begin position="302"/>
        <end position="588"/>
    </location>
</feature>
<keyword evidence="11" id="KW-1185">Reference proteome</keyword>
<keyword evidence="7 8" id="KW-0472">Membrane</keyword>
<evidence type="ECO:0000256" key="4">
    <source>
        <dbReference type="ARBA" id="ARBA00022475"/>
    </source>
</evidence>
<evidence type="ECO:0000256" key="1">
    <source>
        <dbReference type="ARBA" id="ARBA00004651"/>
    </source>
</evidence>
<comment type="pathway">
    <text evidence="2">Cell wall biogenesis; lipoteichoic acid biosynthesis.</text>
</comment>